<protein>
    <submittedName>
        <fullName evidence="1">Uncharacterized protein</fullName>
    </submittedName>
</protein>
<dbReference type="Proteomes" id="UP000324222">
    <property type="component" value="Unassembled WGS sequence"/>
</dbReference>
<name>A0A5B7F7E6_PORTR</name>
<proteinExistence type="predicted"/>
<keyword evidence="2" id="KW-1185">Reference proteome</keyword>
<accession>A0A5B7F7E6</accession>
<gene>
    <name evidence="1" type="ORF">E2C01_034618</name>
</gene>
<reference evidence="1 2" key="1">
    <citation type="submission" date="2019-05" db="EMBL/GenBank/DDBJ databases">
        <title>Another draft genome of Portunus trituberculatus and its Hox gene families provides insights of decapod evolution.</title>
        <authorList>
            <person name="Jeong J.-H."/>
            <person name="Song I."/>
            <person name="Kim S."/>
            <person name="Choi T."/>
            <person name="Kim D."/>
            <person name="Ryu S."/>
            <person name="Kim W."/>
        </authorList>
    </citation>
    <scope>NUCLEOTIDE SEQUENCE [LARGE SCALE GENOMIC DNA]</scope>
    <source>
        <tissue evidence="1">Muscle</tissue>
    </source>
</reference>
<dbReference type="AlphaFoldDB" id="A0A5B7F7E6"/>
<dbReference type="EMBL" id="VSRR010004899">
    <property type="protein sequence ID" value="MPC41038.1"/>
    <property type="molecule type" value="Genomic_DNA"/>
</dbReference>
<sequence length="74" mass="8050">MKATGTLVSFSVLETLPPCTTHDDVLLLRVRYLVTGYAAKRTGVDSVTRCGGCDGPLVQLCRPGVWQYSVPNCY</sequence>
<comment type="caution">
    <text evidence="1">The sequence shown here is derived from an EMBL/GenBank/DDBJ whole genome shotgun (WGS) entry which is preliminary data.</text>
</comment>
<evidence type="ECO:0000313" key="1">
    <source>
        <dbReference type="EMBL" id="MPC41038.1"/>
    </source>
</evidence>
<organism evidence="1 2">
    <name type="scientific">Portunus trituberculatus</name>
    <name type="common">Swimming crab</name>
    <name type="synonym">Neptunus trituberculatus</name>
    <dbReference type="NCBI Taxonomy" id="210409"/>
    <lineage>
        <taxon>Eukaryota</taxon>
        <taxon>Metazoa</taxon>
        <taxon>Ecdysozoa</taxon>
        <taxon>Arthropoda</taxon>
        <taxon>Crustacea</taxon>
        <taxon>Multicrustacea</taxon>
        <taxon>Malacostraca</taxon>
        <taxon>Eumalacostraca</taxon>
        <taxon>Eucarida</taxon>
        <taxon>Decapoda</taxon>
        <taxon>Pleocyemata</taxon>
        <taxon>Brachyura</taxon>
        <taxon>Eubrachyura</taxon>
        <taxon>Portunoidea</taxon>
        <taxon>Portunidae</taxon>
        <taxon>Portuninae</taxon>
        <taxon>Portunus</taxon>
    </lineage>
</organism>
<evidence type="ECO:0000313" key="2">
    <source>
        <dbReference type="Proteomes" id="UP000324222"/>
    </source>
</evidence>